<proteinExistence type="predicted"/>
<dbReference type="AlphaFoldDB" id="A0A1C7ME08"/>
<organism evidence="2 3">
    <name type="scientific">Grifola frondosa</name>
    <name type="common">Maitake</name>
    <name type="synonym">Polyporus frondosus</name>
    <dbReference type="NCBI Taxonomy" id="5627"/>
    <lineage>
        <taxon>Eukaryota</taxon>
        <taxon>Fungi</taxon>
        <taxon>Dikarya</taxon>
        <taxon>Basidiomycota</taxon>
        <taxon>Agaricomycotina</taxon>
        <taxon>Agaricomycetes</taxon>
        <taxon>Polyporales</taxon>
        <taxon>Grifolaceae</taxon>
        <taxon>Grifola</taxon>
    </lineage>
</organism>
<dbReference type="Proteomes" id="UP000092993">
    <property type="component" value="Unassembled WGS sequence"/>
</dbReference>
<keyword evidence="3" id="KW-1185">Reference proteome</keyword>
<comment type="caution">
    <text evidence="2">The sequence shown here is derived from an EMBL/GenBank/DDBJ whole genome shotgun (WGS) entry which is preliminary data.</text>
</comment>
<accession>A0A1C7ME08</accession>
<evidence type="ECO:0000313" key="2">
    <source>
        <dbReference type="EMBL" id="OBZ74629.1"/>
    </source>
</evidence>
<reference evidence="2 3" key="1">
    <citation type="submission" date="2016-03" db="EMBL/GenBank/DDBJ databases">
        <title>Whole genome sequencing of Grifola frondosa 9006-11.</title>
        <authorList>
            <person name="Min B."/>
            <person name="Park H."/>
            <person name="Kim J.-G."/>
            <person name="Cho H."/>
            <person name="Oh Y.-L."/>
            <person name="Kong W.-S."/>
            <person name="Choi I.-G."/>
        </authorList>
    </citation>
    <scope>NUCLEOTIDE SEQUENCE [LARGE SCALE GENOMIC DNA]</scope>
    <source>
        <strain evidence="2 3">9006-11</strain>
    </source>
</reference>
<feature type="compositionally biased region" description="Basic residues" evidence="1">
    <location>
        <begin position="1"/>
        <end position="16"/>
    </location>
</feature>
<feature type="compositionally biased region" description="Low complexity" evidence="1">
    <location>
        <begin position="17"/>
        <end position="31"/>
    </location>
</feature>
<name>A0A1C7ME08_GRIFR</name>
<gene>
    <name evidence="2" type="ORF">A0H81_05076</name>
</gene>
<evidence type="ECO:0000256" key="1">
    <source>
        <dbReference type="SAM" id="MobiDB-lite"/>
    </source>
</evidence>
<protein>
    <submittedName>
        <fullName evidence="2">Uncharacterized protein</fullName>
    </submittedName>
</protein>
<sequence length="66" mass="7157">MVRVRSRARRGGRARKGTVTASEDDLAPTAPLSASLSSMPLDIIFEDTSRRKLLNSLTQAKVSVKS</sequence>
<evidence type="ECO:0000313" key="3">
    <source>
        <dbReference type="Proteomes" id="UP000092993"/>
    </source>
</evidence>
<dbReference type="EMBL" id="LUGG01000005">
    <property type="protein sequence ID" value="OBZ74629.1"/>
    <property type="molecule type" value="Genomic_DNA"/>
</dbReference>
<feature type="region of interest" description="Disordered" evidence="1">
    <location>
        <begin position="1"/>
        <end position="31"/>
    </location>
</feature>